<evidence type="ECO:0000313" key="3">
    <source>
        <dbReference type="Proteomes" id="UP000075901"/>
    </source>
</evidence>
<keyword evidence="3" id="KW-1185">Reference proteome</keyword>
<proteinExistence type="predicted"/>
<evidence type="ECO:0000313" key="2">
    <source>
        <dbReference type="EnsemblMetazoa" id="AMAM010607-PA"/>
    </source>
</evidence>
<protein>
    <recommendedName>
        <fullName evidence="4">Secreted protein</fullName>
    </recommendedName>
</protein>
<name>A0A182SP32_9DIPT</name>
<accession>A0A182SP32</accession>
<evidence type="ECO:0008006" key="4">
    <source>
        <dbReference type="Google" id="ProtNLM"/>
    </source>
</evidence>
<dbReference type="AlphaFoldDB" id="A0A182SP32"/>
<reference evidence="2" key="2">
    <citation type="submission" date="2020-05" db="UniProtKB">
        <authorList>
            <consortium name="EnsemblMetazoa"/>
        </authorList>
    </citation>
    <scope>IDENTIFICATION</scope>
    <source>
        <strain evidence="2">maculatus3</strain>
    </source>
</reference>
<dbReference type="EnsemblMetazoa" id="AMAM010607-RA">
    <property type="protein sequence ID" value="AMAM010607-PA"/>
    <property type="gene ID" value="AMAM010607"/>
</dbReference>
<reference evidence="3" key="1">
    <citation type="submission" date="2013-09" db="EMBL/GenBank/DDBJ databases">
        <title>The Genome Sequence of Anopheles maculatus species B.</title>
        <authorList>
            <consortium name="The Broad Institute Genomics Platform"/>
            <person name="Neafsey D.E."/>
            <person name="Besansky N."/>
            <person name="Howell P."/>
            <person name="Walton C."/>
            <person name="Young S.K."/>
            <person name="Zeng Q."/>
            <person name="Gargeya S."/>
            <person name="Fitzgerald M."/>
            <person name="Haas B."/>
            <person name="Abouelleil A."/>
            <person name="Allen A.W."/>
            <person name="Alvarado L."/>
            <person name="Arachchi H.M."/>
            <person name="Berlin A.M."/>
            <person name="Chapman S.B."/>
            <person name="Gainer-Dewar J."/>
            <person name="Goldberg J."/>
            <person name="Griggs A."/>
            <person name="Gujja S."/>
            <person name="Hansen M."/>
            <person name="Howarth C."/>
            <person name="Imamovic A."/>
            <person name="Ireland A."/>
            <person name="Larimer J."/>
            <person name="McCowan C."/>
            <person name="Murphy C."/>
            <person name="Pearson M."/>
            <person name="Poon T.W."/>
            <person name="Priest M."/>
            <person name="Roberts A."/>
            <person name="Saif S."/>
            <person name="Shea T."/>
            <person name="Sisk P."/>
            <person name="Sykes S."/>
            <person name="Wortman J."/>
            <person name="Nusbaum C."/>
            <person name="Birren B."/>
        </authorList>
    </citation>
    <scope>NUCLEOTIDE SEQUENCE [LARGE SCALE GENOMIC DNA]</scope>
    <source>
        <strain evidence="3">maculatus3</strain>
    </source>
</reference>
<keyword evidence="1" id="KW-0732">Signal</keyword>
<feature type="signal peptide" evidence="1">
    <location>
        <begin position="1"/>
        <end position="24"/>
    </location>
</feature>
<dbReference type="Proteomes" id="UP000075901">
    <property type="component" value="Unassembled WGS sequence"/>
</dbReference>
<dbReference type="VEuPathDB" id="VectorBase:AMAM010607"/>
<organism evidence="2 3">
    <name type="scientific">Anopheles maculatus</name>
    <dbReference type="NCBI Taxonomy" id="74869"/>
    <lineage>
        <taxon>Eukaryota</taxon>
        <taxon>Metazoa</taxon>
        <taxon>Ecdysozoa</taxon>
        <taxon>Arthropoda</taxon>
        <taxon>Hexapoda</taxon>
        <taxon>Insecta</taxon>
        <taxon>Pterygota</taxon>
        <taxon>Neoptera</taxon>
        <taxon>Endopterygota</taxon>
        <taxon>Diptera</taxon>
        <taxon>Nematocera</taxon>
        <taxon>Culicoidea</taxon>
        <taxon>Culicidae</taxon>
        <taxon>Anophelinae</taxon>
        <taxon>Anopheles</taxon>
        <taxon>Anopheles maculatus group</taxon>
    </lineage>
</organism>
<evidence type="ECO:0000256" key="1">
    <source>
        <dbReference type="SAM" id="SignalP"/>
    </source>
</evidence>
<feature type="chain" id="PRO_5008135982" description="Secreted protein" evidence="1">
    <location>
        <begin position="25"/>
        <end position="110"/>
    </location>
</feature>
<sequence length="110" mass="11672">MVPAASVIAVRAGVLLALVGFLLAAPEPMPDLSVPTARRFHAKFVVDRVEPKRPPSTDDRSTPSADGFGLPAVVAADATAPTPARTRSTTRCREGCLQKVNIRVGLWLQV</sequence>